<evidence type="ECO:0000256" key="1">
    <source>
        <dbReference type="ARBA" id="ARBA00001971"/>
    </source>
</evidence>
<gene>
    <name evidence="16" type="ORF">BD310DRAFT_880768</name>
</gene>
<keyword evidence="17" id="KW-1185">Reference proteome</keyword>
<dbReference type="AlphaFoldDB" id="A0A4Q9PSL1"/>
<keyword evidence="6" id="KW-0812">Transmembrane</keyword>
<comment type="similarity">
    <text evidence="4 14">Belongs to the cytochrome P450 family.</text>
</comment>
<dbReference type="EMBL" id="ML145137">
    <property type="protein sequence ID" value="TBU57399.1"/>
    <property type="molecule type" value="Genomic_DNA"/>
</dbReference>
<dbReference type="PANTHER" id="PTHR46300">
    <property type="entry name" value="P450, PUTATIVE (EUROFUNG)-RELATED-RELATED"/>
    <property type="match status" value="1"/>
</dbReference>
<evidence type="ECO:0000256" key="12">
    <source>
        <dbReference type="ARBA" id="ARBA00023136"/>
    </source>
</evidence>
<dbReference type="InterPro" id="IPR017972">
    <property type="entry name" value="Cyt_P450_CS"/>
</dbReference>
<dbReference type="GO" id="GO:0016705">
    <property type="term" value="F:oxidoreductase activity, acting on paired donors, with incorporation or reduction of molecular oxygen"/>
    <property type="evidence" value="ECO:0007669"/>
    <property type="project" value="InterPro"/>
</dbReference>
<evidence type="ECO:0000256" key="10">
    <source>
        <dbReference type="ARBA" id="ARBA00023004"/>
    </source>
</evidence>
<name>A0A4Q9PSL1_9APHY</name>
<proteinExistence type="inferred from homology"/>
<evidence type="ECO:0000256" key="7">
    <source>
        <dbReference type="ARBA" id="ARBA00022723"/>
    </source>
</evidence>
<dbReference type="Proteomes" id="UP000292082">
    <property type="component" value="Unassembled WGS sequence"/>
</dbReference>
<dbReference type="SUPFAM" id="SSF48264">
    <property type="entry name" value="Cytochrome P450"/>
    <property type="match status" value="1"/>
</dbReference>
<dbReference type="InterPro" id="IPR036396">
    <property type="entry name" value="Cyt_P450_sf"/>
</dbReference>
<dbReference type="PRINTS" id="PR00463">
    <property type="entry name" value="EP450I"/>
</dbReference>
<dbReference type="InterPro" id="IPR001128">
    <property type="entry name" value="Cyt_P450"/>
</dbReference>
<evidence type="ECO:0000256" key="9">
    <source>
        <dbReference type="ARBA" id="ARBA00023002"/>
    </source>
</evidence>
<evidence type="ECO:0000313" key="16">
    <source>
        <dbReference type="EMBL" id="TBU57399.1"/>
    </source>
</evidence>
<dbReference type="GO" id="GO:0016020">
    <property type="term" value="C:membrane"/>
    <property type="evidence" value="ECO:0007669"/>
    <property type="project" value="UniProtKB-SubCell"/>
</dbReference>
<evidence type="ECO:0000256" key="5">
    <source>
        <dbReference type="ARBA" id="ARBA00022617"/>
    </source>
</evidence>
<protein>
    <submittedName>
        <fullName evidence="16">Cytochrome P450</fullName>
    </submittedName>
</protein>
<evidence type="ECO:0000256" key="6">
    <source>
        <dbReference type="ARBA" id="ARBA00022692"/>
    </source>
</evidence>
<comment type="pathway">
    <text evidence="3">Secondary metabolite biosynthesis.</text>
</comment>
<keyword evidence="10 13" id="KW-0408">Iron</keyword>
<evidence type="ECO:0000313" key="17">
    <source>
        <dbReference type="Proteomes" id="UP000292082"/>
    </source>
</evidence>
<evidence type="ECO:0000256" key="14">
    <source>
        <dbReference type="RuleBase" id="RU000461"/>
    </source>
</evidence>
<evidence type="ECO:0000256" key="3">
    <source>
        <dbReference type="ARBA" id="ARBA00005179"/>
    </source>
</evidence>
<dbReference type="CDD" id="cd11065">
    <property type="entry name" value="CYP64-like"/>
    <property type="match status" value="1"/>
</dbReference>
<keyword evidence="7 13" id="KW-0479">Metal-binding</keyword>
<dbReference type="GO" id="GO:0004497">
    <property type="term" value="F:monooxygenase activity"/>
    <property type="evidence" value="ECO:0007669"/>
    <property type="project" value="UniProtKB-KW"/>
</dbReference>
<dbReference type="InterPro" id="IPR050364">
    <property type="entry name" value="Cytochrome_P450_fung"/>
</dbReference>
<evidence type="ECO:0000256" key="4">
    <source>
        <dbReference type="ARBA" id="ARBA00010617"/>
    </source>
</evidence>
<evidence type="ECO:0000256" key="15">
    <source>
        <dbReference type="SAM" id="MobiDB-lite"/>
    </source>
</evidence>
<evidence type="ECO:0000256" key="2">
    <source>
        <dbReference type="ARBA" id="ARBA00004167"/>
    </source>
</evidence>
<evidence type="ECO:0000256" key="8">
    <source>
        <dbReference type="ARBA" id="ARBA00022989"/>
    </source>
</evidence>
<feature type="binding site" description="axial binding residue" evidence="13">
    <location>
        <position position="471"/>
    </location>
    <ligand>
        <name>heme</name>
        <dbReference type="ChEBI" id="CHEBI:30413"/>
    </ligand>
    <ligandPart>
        <name>Fe</name>
        <dbReference type="ChEBI" id="CHEBI:18248"/>
    </ligandPart>
</feature>
<accession>A0A4Q9PSL1</accession>
<evidence type="ECO:0000256" key="13">
    <source>
        <dbReference type="PIRSR" id="PIRSR602401-1"/>
    </source>
</evidence>
<evidence type="ECO:0000256" key="11">
    <source>
        <dbReference type="ARBA" id="ARBA00023033"/>
    </source>
</evidence>
<comment type="subcellular location">
    <subcellularLocation>
        <location evidence="2">Membrane</location>
        <topology evidence="2">Single-pass membrane protein</topology>
    </subcellularLocation>
</comment>
<feature type="region of interest" description="Disordered" evidence="15">
    <location>
        <begin position="1"/>
        <end position="27"/>
    </location>
</feature>
<comment type="cofactor">
    <cofactor evidence="1 13">
        <name>heme</name>
        <dbReference type="ChEBI" id="CHEBI:30413"/>
    </cofactor>
</comment>
<sequence>MYNASATVGPNIDRRQDGDSPYSNYQRSKDVKNPRFAQACLFLAVVVLVRAQRRRKGNLPPGPEPWPLIGNIFDLTSKELWVRASDWASEWGDVVYLHVFGQGLLFLNSYEAATDLFERKGALYSDKPQLVMCNELCGCENITAFTGYSDKFRRQRRLMTKVLGPSAIPSYYPLLELETQVLLRRILETPEGYSAHIRRYAGSLTLRIVYGYRVTANDDFYLKLAEECGDILSNGIAGGGFIWLVDVFPFLKYLPTWFPGAGFKRKASKWKAKIEEFVNKPFDMVVARMKDGTATHCSVTTLIETSEDDNMTDAETDTDARWTSMSMYLGSLDTTITAVLSFLQNMMFHPEVAAKAQKEINSIVGPGRLPTFADRLDLPYIEAVFNEILRWSTPVPLGLPHRLMEDDMYRGMYIPRGTLVFGNNWHMSRNPALFPDPDAFKPERYLDKVDDATAIKMDPRTFVFGFGRRGCPGSNLVESSLWIVVASFLATFDIKKATDENGQIIEPAIVYDDAVFRKPNDFPCSIQPRSASAAALVEQVSALASVRCLRRRLPRPLDHRRVEPD</sequence>
<keyword evidence="9 14" id="KW-0560">Oxidoreductase</keyword>
<organism evidence="16 17">
    <name type="scientific">Dichomitus squalens</name>
    <dbReference type="NCBI Taxonomy" id="114155"/>
    <lineage>
        <taxon>Eukaryota</taxon>
        <taxon>Fungi</taxon>
        <taxon>Dikarya</taxon>
        <taxon>Basidiomycota</taxon>
        <taxon>Agaricomycotina</taxon>
        <taxon>Agaricomycetes</taxon>
        <taxon>Polyporales</taxon>
        <taxon>Polyporaceae</taxon>
        <taxon>Dichomitus</taxon>
    </lineage>
</organism>
<dbReference type="GO" id="GO:0005506">
    <property type="term" value="F:iron ion binding"/>
    <property type="evidence" value="ECO:0007669"/>
    <property type="project" value="InterPro"/>
</dbReference>
<dbReference type="PANTHER" id="PTHR46300:SF7">
    <property type="entry name" value="P450, PUTATIVE (EUROFUNG)-RELATED"/>
    <property type="match status" value="1"/>
</dbReference>
<dbReference type="Pfam" id="PF00067">
    <property type="entry name" value="p450"/>
    <property type="match status" value="1"/>
</dbReference>
<dbReference type="InterPro" id="IPR002401">
    <property type="entry name" value="Cyt_P450_E_grp-I"/>
</dbReference>
<dbReference type="Gene3D" id="1.10.630.10">
    <property type="entry name" value="Cytochrome P450"/>
    <property type="match status" value="1"/>
</dbReference>
<dbReference type="GO" id="GO:0020037">
    <property type="term" value="F:heme binding"/>
    <property type="evidence" value="ECO:0007669"/>
    <property type="project" value="InterPro"/>
</dbReference>
<dbReference type="PROSITE" id="PS00086">
    <property type="entry name" value="CYTOCHROME_P450"/>
    <property type="match status" value="1"/>
</dbReference>
<keyword evidence="11 14" id="KW-0503">Monooxygenase</keyword>
<keyword evidence="5 13" id="KW-0349">Heme</keyword>
<keyword evidence="12" id="KW-0472">Membrane</keyword>
<reference evidence="16 17" key="1">
    <citation type="submission" date="2019-01" db="EMBL/GenBank/DDBJ databases">
        <title>Draft genome sequences of three monokaryotic isolates of the white-rot basidiomycete fungus Dichomitus squalens.</title>
        <authorList>
            <consortium name="DOE Joint Genome Institute"/>
            <person name="Lopez S.C."/>
            <person name="Andreopoulos B."/>
            <person name="Pangilinan J."/>
            <person name="Lipzen A."/>
            <person name="Riley R."/>
            <person name="Ahrendt S."/>
            <person name="Ng V."/>
            <person name="Barry K."/>
            <person name="Daum C."/>
            <person name="Grigoriev I.V."/>
            <person name="Hilden K.S."/>
            <person name="Makela M.R."/>
            <person name="de Vries R.P."/>
        </authorList>
    </citation>
    <scope>NUCLEOTIDE SEQUENCE [LARGE SCALE GENOMIC DNA]</scope>
    <source>
        <strain evidence="16 17">CBS 464.89</strain>
    </source>
</reference>
<keyword evidence="8" id="KW-1133">Transmembrane helix</keyword>